<comment type="similarity">
    <text evidence="1 2">Belongs to the CutC family.</text>
</comment>
<evidence type="ECO:0000256" key="2">
    <source>
        <dbReference type="HAMAP-Rule" id="MF_00795"/>
    </source>
</evidence>
<protein>
    <recommendedName>
        <fullName evidence="2">PF03932 family protein CutC</fullName>
    </recommendedName>
</protein>
<evidence type="ECO:0000256" key="1">
    <source>
        <dbReference type="ARBA" id="ARBA00007768"/>
    </source>
</evidence>
<evidence type="ECO:0000313" key="3">
    <source>
        <dbReference type="EMBL" id="TQV68803.1"/>
    </source>
</evidence>
<dbReference type="InterPro" id="IPR036822">
    <property type="entry name" value="CutC-like_dom_sf"/>
</dbReference>
<proteinExistence type="inferred from homology"/>
<dbReference type="HAMAP" id="MF_00795">
    <property type="entry name" value="CutC"/>
    <property type="match status" value="1"/>
</dbReference>
<sequence>MARSTHITPLEICVDTFAGALAAQEGGADRVELCSALSEGGLTPSVGLMRQAATLSIPVYAMIRPRSGLFHFSDADEAIMLADIRAAKEAGLDGVVLGAQQRDHRLDVPRLARLLTATEGMGSTLHRVIDVVPDPLEALDAAIQLGFDRVLTSGAAPEAIDGADMLRDMVARAAGRISVMAGCGLTHENVAALVRETGVTETHAACADKIVDERIFSDFSPAGGRVTTSKHMVQMMKGALEQ</sequence>
<dbReference type="GO" id="GO:0005737">
    <property type="term" value="C:cytoplasm"/>
    <property type="evidence" value="ECO:0007669"/>
    <property type="project" value="UniProtKB-SubCell"/>
</dbReference>
<dbReference type="OrthoDB" id="9815677at2"/>
<comment type="caution">
    <text evidence="2">Once thought to be involved in copper homeostasis, experiments in E.coli have shown this is not the case.</text>
</comment>
<dbReference type="PANTHER" id="PTHR12598:SF0">
    <property type="entry name" value="COPPER HOMEOSTASIS PROTEIN CUTC HOMOLOG"/>
    <property type="match status" value="1"/>
</dbReference>
<dbReference type="RefSeq" id="WP_142852558.1">
    <property type="nucleotide sequence ID" value="NZ_FXWW01000001.1"/>
</dbReference>
<dbReference type="Pfam" id="PF03932">
    <property type="entry name" value="CutC"/>
    <property type="match status" value="1"/>
</dbReference>
<name>A0A545SV14_9RHOB</name>
<reference evidence="3 4" key="1">
    <citation type="submission" date="2019-06" db="EMBL/GenBank/DDBJ databases">
        <title>A novel species of marine bacteria.</title>
        <authorList>
            <person name="Wang Y."/>
        </authorList>
    </citation>
    <scope>NUCLEOTIDE SEQUENCE [LARGE SCALE GENOMIC DNA]</scope>
    <source>
        <strain evidence="3 4">MA1-10</strain>
    </source>
</reference>
<gene>
    <name evidence="2" type="primary">cutC</name>
    <name evidence="3" type="ORF">FIL88_04265</name>
</gene>
<accession>A0A545SV14</accession>
<dbReference type="Gene3D" id="3.20.20.380">
    <property type="entry name" value="Copper homeostasis (CutC) domain"/>
    <property type="match status" value="1"/>
</dbReference>
<keyword evidence="2" id="KW-0963">Cytoplasm</keyword>
<dbReference type="Proteomes" id="UP000315816">
    <property type="component" value="Unassembled WGS sequence"/>
</dbReference>
<dbReference type="SUPFAM" id="SSF110395">
    <property type="entry name" value="CutC-like"/>
    <property type="match status" value="1"/>
</dbReference>
<dbReference type="InterPro" id="IPR005627">
    <property type="entry name" value="CutC-like"/>
</dbReference>
<dbReference type="AlphaFoldDB" id="A0A545SV14"/>
<comment type="subcellular location">
    <subcellularLocation>
        <location evidence="2">Cytoplasm</location>
    </subcellularLocation>
</comment>
<comment type="caution">
    <text evidence="3">The sequence shown here is derived from an EMBL/GenBank/DDBJ whole genome shotgun (WGS) entry which is preliminary data.</text>
</comment>
<organism evidence="3 4">
    <name type="scientific">Aliiroseovarius halocynthiae</name>
    <dbReference type="NCBI Taxonomy" id="985055"/>
    <lineage>
        <taxon>Bacteria</taxon>
        <taxon>Pseudomonadati</taxon>
        <taxon>Pseudomonadota</taxon>
        <taxon>Alphaproteobacteria</taxon>
        <taxon>Rhodobacterales</taxon>
        <taxon>Paracoccaceae</taxon>
        <taxon>Aliiroseovarius</taxon>
    </lineage>
</organism>
<evidence type="ECO:0000313" key="4">
    <source>
        <dbReference type="Proteomes" id="UP000315816"/>
    </source>
</evidence>
<dbReference type="PANTHER" id="PTHR12598">
    <property type="entry name" value="COPPER HOMEOSTASIS PROTEIN CUTC"/>
    <property type="match status" value="1"/>
</dbReference>
<keyword evidence="4" id="KW-1185">Reference proteome</keyword>
<dbReference type="EMBL" id="VICH01000004">
    <property type="protein sequence ID" value="TQV68803.1"/>
    <property type="molecule type" value="Genomic_DNA"/>
</dbReference>
<dbReference type="GO" id="GO:0005507">
    <property type="term" value="F:copper ion binding"/>
    <property type="evidence" value="ECO:0007669"/>
    <property type="project" value="TreeGrafter"/>
</dbReference>